<evidence type="ECO:0000313" key="1">
    <source>
        <dbReference type="EMBL" id="GCE44531.1"/>
    </source>
</evidence>
<reference evidence="1 2" key="1">
    <citation type="submission" date="2018-11" db="EMBL/GenBank/DDBJ databases">
        <title>Microbial catabolism of amino acid.</title>
        <authorList>
            <person name="Hibi M."/>
            <person name="Ogawa J."/>
        </authorList>
    </citation>
    <scope>NUCLEOTIDE SEQUENCE [LARGE SCALE GENOMIC DNA]</scope>
    <source>
        <strain evidence="1 2">C31-06</strain>
    </source>
</reference>
<evidence type="ECO:0000313" key="2">
    <source>
        <dbReference type="Proteomes" id="UP000287519"/>
    </source>
</evidence>
<gene>
    <name evidence="1" type="ORF">Rhow_008952</name>
</gene>
<dbReference type="RefSeq" id="WP_192582139.1">
    <property type="nucleotide sequence ID" value="NZ_BHYM01000098.1"/>
</dbReference>
<keyword evidence="2" id="KW-1185">Reference proteome</keyword>
<dbReference type="Proteomes" id="UP000287519">
    <property type="component" value="Unassembled WGS sequence"/>
</dbReference>
<protein>
    <submittedName>
        <fullName evidence="1">Uncharacterized protein</fullName>
    </submittedName>
</protein>
<organism evidence="1 2">
    <name type="scientific">Rhodococcus wratislaviensis</name>
    <name type="common">Tsukamurella wratislaviensis</name>
    <dbReference type="NCBI Taxonomy" id="44752"/>
    <lineage>
        <taxon>Bacteria</taxon>
        <taxon>Bacillati</taxon>
        <taxon>Actinomycetota</taxon>
        <taxon>Actinomycetes</taxon>
        <taxon>Mycobacteriales</taxon>
        <taxon>Nocardiaceae</taxon>
        <taxon>Rhodococcus</taxon>
    </lineage>
</organism>
<proteinExistence type="predicted"/>
<dbReference type="AlphaFoldDB" id="A0A402CLS0"/>
<sequence>MSLPLLPLCRPVGGLGFSSLLEPPSLQSDGHLGGQDMAPQLLGALSGDSVTEMSGGSSVALDKESLVGQPGPVLLIQA</sequence>
<comment type="caution">
    <text evidence="1">The sequence shown here is derived from an EMBL/GenBank/DDBJ whole genome shotgun (WGS) entry which is preliminary data.</text>
</comment>
<name>A0A402CLS0_RHOWR</name>
<dbReference type="EMBL" id="BHYM01000098">
    <property type="protein sequence ID" value="GCE44531.1"/>
    <property type="molecule type" value="Genomic_DNA"/>
</dbReference>
<accession>A0A402CLS0</accession>